<proteinExistence type="predicted"/>
<dbReference type="Proteomes" id="UP001234297">
    <property type="component" value="Chromosome 8"/>
</dbReference>
<dbReference type="EMBL" id="CM056816">
    <property type="protein sequence ID" value="KAJ8632654.1"/>
    <property type="molecule type" value="Genomic_DNA"/>
</dbReference>
<reference evidence="1 2" key="1">
    <citation type="journal article" date="2022" name="Hortic Res">
        <title>A haplotype resolved chromosomal level avocado genome allows analysis of novel avocado genes.</title>
        <authorList>
            <person name="Nath O."/>
            <person name="Fletcher S.J."/>
            <person name="Hayward A."/>
            <person name="Shaw L.M."/>
            <person name="Masouleh A.K."/>
            <person name="Furtado A."/>
            <person name="Henry R.J."/>
            <person name="Mitter N."/>
        </authorList>
    </citation>
    <scope>NUCLEOTIDE SEQUENCE [LARGE SCALE GENOMIC DNA]</scope>
    <source>
        <strain evidence="2">cv. Hass</strain>
    </source>
</reference>
<evidence type="ECO:0000313" key="2">
    <source>
        <dbReference type="Proteomes" id="UP001234297"/>
    </source>
</evidence>
<name>A0ACC2LHZ5_PERAE</name>
<organism evidence="1 2">
    <name type="scientific">Persea americana</name>
    <name type="common">Avocado</name>
    <dbReference type="NCBI Taxonomy" id="3435"/>
    <lineage>
        <taxon>Eukaryota</taxon>
        <taxon>Viridiplantae</taxon>
        <taxon>Streptophyta</taxon>
        <taxon>Embryophyta</taxon>
        <taxon>Tracheophyta</taxon>
        <taxon>Spermatophyta</taxon>
        <taxon>Magnoliopsida</taxon>
        <taxon>Magnoliidae</taxon>
        <taxon>Laurales</taxon>
        <taxon>Lauraceae</taxon>
        <taxon>Persea</taxon>
    </lineage>
</organism>
<protein>
    <submittedName>
        <fullName evidence="1">Uncharacterized protein</fullName>
    </submittedName>
</protein>
<sequence length="104" mass="11708">MSISTSLQQISVDTILSSFCRLLLSADAVPFFVSVETNVIPFSERVEIDVVTFSAHPCLLSFSIPPSICNHYEMSFPLQKPIFCFLFHCPTSFFFFIVFPPSTT</sequence>
<keyword evidence="2" id="KW-1185">Reference proteome</keyword>
<comment type="caution">
    <text evidence="1">The sequence shown here is derived from an EMBL/GenBank/DDBJ whole genome shotgun (WGS) entry which is preliminary data.</text>
</comment>
<evidence type="ECO:0000313" key="1">
    <source>
        <dbReference type="EMBL" id="KAJ8632654.1"/>
    </source>
</evidence>
<accession>A0ACC2LHZ5</accession>
<gene>
    <name evidence="1" type="ORF">MRB53_025990</name>
</gene>